<comment type="caution">
    <text evidence="3">The sequence shown here is derived from an EMBL/GenBank/DDBJ whole genome shotgun (WGS) entry which is preliminary data.</text>
</comment>
<gene>
    <name evidence="3" type="ORF">ACFQE0_25500</name>
</gene>
<reference evidence="4" key="1">
    <citation type="journal article" date="2019" name="Int. J. Syst. Evol. Microbiol.">
        <title>The Global Catalogue of Microorganisms (GCM) 10K type strain sequencing project: providing services to taxonomists for standard genome sequencing and annotation.</title>
        <authorList>
            <consortium name="The Broad Institute Genomics Platform"/>
            <consortium name="The Broad Institute Genome Sequencing Center for Infectious Disease"/>
            <person name="Wu L."/>
            <person name="Ma J."/>
        </authorList>
    </citation>
    <scope>NUCLEOTIDE SEQUENCE [LARGE SCALE GENOMIC DNA]</scope>
    <source>
        <strain evidence="4">CCUG 48316</strain>
    </source>
</reference>
<keyword evidence="4" id="KW-1185">Reference proteome</keyword>
<sequence length="62" mass="6895">MWDDDKPRKTPSHEIGQPLETLSLSDLDERIALLRAEIARIEAARAAKEAAQSSADAFFKRG</sequence>
<dbReference type="RefSeq" id="WP_378974690.1">
    <property type="nucleotide sequence ID" value="NZ_JBHSWN010000001.1"/>
</dbReference>
<dbReference type="Proteomes" id="UP001596292">
    <property type="component" value="Unassembled WGS sequence"/>
</dbReference>
<feature type="compositionally biased region" description="Basic and acidic residues" evidence="2">
    <location>
        <begin position="1"/>
        <end position="12"/>
    </location>
</feature>
<dbReference type="InterPro" id="IPR009579">
    <property type="entry name" value="DUF1192"/>
</dbReference>
<dbReference type="EMBL" id="JBHSWN010000001">
    <property type="protein sequence ID" value="MFC6792611.1"/>
    <property type="molecule type" value="Genomic_DNA"/>
</dbReference>
<feature type="coiled-coil region" evidence="1">
    <location>
        <begin position="24"/>
        <end position="51"/>
    </location>
</feature>
<evidence type="ECO:0000313" key="3">
    <source>
        <dbReference type="EMBL" id="MFC6792611.1"/>
    </source>
</evidence>
<proteinExistence type="predicted"/>
<organism evidence="3 4">
    <name type="scientific">Methylobacterium komagatae</name>
    <dbReference type="NCBI Taxonomy" id="374425"/>
    <lineage>
        <taxon>Bacteria</taxon>
        <taxon>Pseudomonadati</taxon>
        <taxon>Pseudomonadota</taxon>
        <taxon>Alphaproteobacteria</taxon>
        <taxon>Hyphomicrobiales</taxon>
        <taxon>Methylobacteriaceae</taxon>
        <taxon>Methylobacterium</taxon>
    </lineage>
</organism>
<evidence type="ECO:0000256" key="2">
    <source>
        <dbReference type="SAM" id="MobiDB-lite"/>
    </source>
</evidence>
<feature type="region of interest" description="Disordered" evidence="2">
    <location>
        <begin position="1"/>
        <end position="21"/>
    </location>
</feature>
<keyword evidence="1" id="KW-0175">Coiled coil</keyword>
<evidence type="ECO:0000313" key="4">
    <source>
        <dbReference type="Proteomes" id="UP001596292"/>
    </source>
</evidence>
<protein>
    <submittedName>
        <fullName evidence="3">DUF1192 domain-containing protein</fullName>
    </submittedName>
</protein>
<dbReference type="Pfam" id="PF06698">
    <property type="entry name" value="DUF1192"/>
    <property type="match status" value="1"/>
</dbReference>
<evidence type="ECO:0000256" key="1">
    <source>
        <dbReference type="SAM" id="Coils"/>
    </source>
</evidence>
<accession>A0ABW2BTF2</accession>
<name>A0ABW2BTF2_9HYPH</name>